<protein>
    <submittedName>
        <fullName evidence="3">6-phospho 3-hexuloisomerase</fullName>
        <ecNumber evidence="3">5.3.-.-</ecNumber>
    </submittedName>
</protein>
<accession>B0MDG2</accession>
<dbReference type="SUPFAM" id="SSF53697">
    <property type="entry name" value="SIS domain"/>
    <property type="match status" value="1"/>
</dbReference>
<keyword evidence="4" id="KW-1185">Reference proteome</keyword>
<proteinExistence type="inferred from homology"/>
<dbReference type="PANTHER" id="PTHR43443:SF1">
    <property type="entry name" value="3-HEXULOSE-6-PHOSPHATE ISOMERASE"/>
    <property type="match status" value="1"/>
</dbReference>
<dbReference type="InterPro" id="IPR046348">
    <property type="entry name" value="SIS_dom_sf"/>
</dbReference>
<dbReference type="Gene3D" id="3.40.50.10490">
    <property type="entry name" value="Glucose-6-phosphate isomerase like protein, domain 1"/>
    <property type="match status" value="1"/>
</dbReference>
<dbReference type="STRING" id="411490.ANACAC_01605"/>
<dbReference type="CDD" id="cd05005">
    <property type="entry name" value="SIS_PHI"/>
    <property type="match status" value="1"/>
</dbReference>
<dbReference type="EMBL" id="ABAX03000012">
    <property type="protein sequence ID" value="EDR97982.1"/>
    <property type="molecule type" value="Genomic_DNA"/>
</dbReference>
<comment type="caution">
    <text evidence="3">The sequence shown here is derived from an EMBL/GenBank/DDBJ whole genome shotgun (WGS) entry which is preliminary data.</text>
</comment>
<evidence type="ECO:0000313" key="3">
    <source>
        <dbReference type="EMBL" id="EDR97982.1"/>
    </source>
</evidence>
<organism evidence="3 4">
    <name type="scientific">Anaerostipes caccae (strain DSM 14662 / CCUG 47493 / JCM 13470 / NCIMB 13811 / L1-92)</name>
    <dbReference type="NCBI Taxonomy" id="411490"/>
    <lineage>
        <taxon>Bacteria</taxon>
        <taxon>Bacillati</taxon>
        <taxon>Bacillota</taxon>
        <taxon>Clostridia</taxon>
        <taxon>Lachnospirales</taxon>
        <taxon>Lachnospiraceae</taxon>
        <taxon>Anaerostipes</taxon>
    </lineage>
</organism>
<dbReference type="PANTHER" id="PTHR43443">
    <property type="entry name" value="3-HEXULOSE-6-PHOSPHATE ISOMERASE"/>
    <property type="match status" value="1"/>
</dbReference>
<feature type="domain" description="SIS" evidence="2">
    <location>
        <begin position="40"/>
        <end position="183"/>
    </location>
</feature>
<sequence>MHYYNQGGRKNMSECKNVFSILNELMENAKEIQNEDVLKVEDLIMNAKRIFVGGAGRSGFAARGFSNRLMHLGFQVYFVGEPTTPSIQEGDLLIVGSGSGNTASLVSNAKTAKAQGAKVATVTMFPENKIGSMADAAIRIPGVTEKCAGQGKGSVQSSGSSFEELTWITYDAIVMDLMRITKQGDKELFARHANME</sequence>
<evidence type="ECO:0000256" key="1">
    <source>
        <dbReference type="ARBA" id="ARBA00009235"/>
    </source>
</evidence>
<name>B0MDG2_ANACD</name>
<reference evidence="3" key="2">
    <citation type="submission" date="2013-11" db="EMBL/GenBank/DDBJ databases">
        <title>Draft genome sequence of Anaerostipes caccae (DSM 14662).</title>
        <authorList>
            <person name="Sudarsanam P."/>
            <person name="Ley R."/>
            <person name="Guruge J."/>
            <person name="Turnbaugh P.J."/>
            <person name="Mahowald M."/>
            <person name="Liep D."/>
            <person name="Gordon J."/>
        </authorList>
    </citation>
    <scope>NUCLEOTIDE SEQUENCE</scope>
    <source>
        <strain evidence="3">DSM 14662</strain>
    </source>
</reference>
<dbReference type="GO" id="GO:0016853">
    <property type="term" value="F:isomerase activity"/>
    <property type="evidence" value="ECO:0007669"/>
    <property type="project" value="UniProtKB-KW"/>
</dbReference>
<dbReference type="InterPro" id="IPR001347">
    <property type="entry name" value="SIS_dom"/>
</dbReference>
<dbReference type="HOGENOM" id="CLU_094236_1_1_9"/>
<evidence type="ECO:0000313" key="4">
    <source>
        <dbReference type="Proteomes" id="UP000004935"/>
    </source>
</evidence>
<dbReference type="GO" id="GO:0097367">
    <property type="term" value="F:carbohydrate derivative binding"/>
    <property type="evidence" value="ECO:0007669"/>
    <property type="project" value="InterPro"/>
</dbReference>
<dbReference type="eggNOG" id="COG0794">
    <property type="taxonomic scope" value="Bacteria"/>
</dbReference>
<comment type="similarity">
    <text evidence="1">Belongs to the SIS family. PHI subfamily.</text>
</comment>
<dbReference type="NCBIfam" id="TIGR03127">
    <property type="entry name" value="RuMP_HxlB"/>
    <property type="match status" value="1"/>
</dbReference>
<dbReference type="AlphaFoldDB" id="B0MDG2"/>
<keyword evidence="3" id="KW-0413">Isomerase</keyword>
<reference evidence="3" key="1">
    <citation type="submission" date="2007-11" db="EMBL/GenBank/DDBJ databases">
        <authorList>
            <person name="Fulton L."/>
            <person name="Clifton S."/>
            <person name="Fulton B."/>
            <person name="Xu J."/>
            <person name="Minx P."/>
            <person name="Pepin K.H."/>
            <person name="Johnson M."/>
            <person name="Thiruvilangam P."/>
            <person name="Bhonagiri V."/>
            <person name="Nash W.E."/>
            <person name="Mardis E.R."/>
            <person name="Wilson R.K."/>
        </authorList>
    </citation>
    <scope>NUCLEOTIDE SEQUENCE [LARGE SCALE GENOMIC DNA]</scope>
    <source>
        <strain evidence="3">DSM 14662</strain>
    </source>
</reference>
<dbReference type="Pfam" id="PF01380">
    <property type="entry name" value="SIS"/>
    <property type="match status" value="1"/>
</dbReference>
<gene>
    <name evidence="3" type="primary">hxlB</name>
    <name evidence="3" type="ORF">ANACAC_01605</name>
</gene>
<dbReference type="EC" id="5.3.-.-" evidence="3"/>
<dbReference type="PROSITE" id="PS51464">
    <property type="entry name" value="SIS"/>
    <property type="match status" value="1"/>
</dbReference>
<evidence type="ECO:0000259" key="2">
    <source>
        <dbReference type="PROSITE" id="PS51464"/>
    </source>
</evidence>
<dbReference type="Proteomes" id="UP000004935">
    <property type="component" value="Unassembled WGS sequence"/>
</dbReference>
<dbReference type="InterPro" id="IPR017552">
    <property type="entry name" value="PHI/rmpB"/>
</dbReference>
<dbReference type="GO" id="GO:1901135">
    <property type="term" value="P:carbohydrate derivative metabolic process"/>
    <property type="evidence" value="ECO:0007669"/>
    <property type="project" value="InterPro"/>
</dbReference>